<dbReference type="GO" id="GO:0003677">
    <property type="term" value="F:DNA binding"/>
    <property type="evidence" value="ECO:0007669"/>
    <property type="project" value="InterPro"/>
</dbReference>
<evidence type="ECO:0000313" key="2">
    <source>
        <dbReference type="EMBL" id="PSK93612.1"/>
    </source>
</evidence>
<dbReference type="InterPro" id="IPR001387">
    <property type="entry name" value="Cro/C1-type_HTH"/>
</dbReference>
<proteinExistence type="predicted"/>
<feature type="domain" description="HTH cro/C1-type" evidence="1">
    <location>
        <begin position="15"/>
        <end position="69"/>
    </location>
</feature>
<dbReference type="RefSeq" id="WP_106584892.1">
    <property type="nucleotide sequence ID" value="NZ_PYGA01000016.1"/>
</dbReference>
<protein>
    <submittedName>
        <fullName evidence="2">Helix-turn-helix protein</fullName>
    </submittedName>
</protein>
<dbReference type="Gene3D" id="3.30.450.180">
    <property type="match status" value="1"/>
</dbReference>
<dbReference type="Proteomes" id="UP000240542">
    <property type="component" value="Unassembled WGS sequence"/>
</dbReference>
<dbReference type="Pfam" id="PF17765">
    <property type="entry name" value="MLTR_LBD"/>
    <property type="match status" value="1"/>
</dbReference>
<dbReference type="Pfam" id="PF13560">
    <property type="entry name" value="HTH_31"/>
    <property type="match status" value="1"/>
</dbReference>
<dbReference type="PANTHER" id="PTHR35010">
    <property type="entry name" value="BLL4672 PROTEIN-RELATED"/>
    <property type="match status" value="1"/>
</dbReference>
<dbReference type="CDD" id="cd00093">
    <property type="entry name" value="HTH_XRE"/>
    <property type="match status" value="1"/>
</dbReference>
<organism evidence="2 3">
    <name type="scientific">Murinocardiopsis flavida</name>
    <dbReference type="NCBI Taxonomy" id="645275"/>
    <lineage>
        <taxon>Bacteria</taxon>
        <taxon>Bacillati</taxon>
        <taxon>Actinomycetota</taxon>
        <taxon>Actinomycetes</taxon>
        <taxon>Streptosporangiales</taxon>
        <taxon>Nocardiopsidaceae</taxon>
        <taxon>Murinocardiopsis</taxon>
    </lineage>
</organism>
<dbReference type="PANTHER" id="PTHR35010:SF4">
    <property type="entry name" value="BLL5781 PROTEIN"/>
    <property type="match status" value="1"/>
</dbReference>
<comment type="caution">
    <text evidence="2">The sequence shown here is derived from an EMBL/GenBank/DDBJ whole genome shotgun (WGS) entry which is preliminary data.</text>
</comment>
<dbReference type="AlphaFoldDB" id="A0A2P8D8S5"/>
<dbReference type="SUPFAM" id="SSF47413">
    <property type="entry name" value="lambda repressor-like DNA-binding domains"/>
    <property type="match status" value="1"/>
</dbReference>
<dbReference type="OrthoDB" id="2959414at2"/>
<reference evidence="2 3" key="1">
    <citation type="submission" date="2018-03" db="EMBL/GenBank/DDBJ databases">
        <title>Genomic Encyclopedia of Archaeal and Bacterial Type Strains, Phase II (KMG-II): from individual species to whole genera.</title>
        <authorList>
            <person name="Goeker M."/>
        </authorList>
    </citation>
    <scope>NUCLEOTIDE SEQUENCE [LARGE SCALE GENOMIC DNA]</scope>
    <source>
        <strain evidence="2 3">DSM 45312</strain>
    </source>
</reference>
<dbReference type="Gene3D" id="1.10.260.40">
    <property type="entry name" value="lambda repressor-like DNA-binding domains"/>
    <property type="match status" value="1"/>
</dbReference>
<dbReference type="SMART" id="SM00530">
    <property type="entry name" value="HTH_XRE"/>
    <property type="match status" value="1"/>
</dbReference>
<dbReference type="EMBL" id="PYGA01000016">
    <property type="protein sequence ID" value="PSK93612.1"/>
    <property type="molecule type" value="Genomic_DNA"/>
</dbReference>
<dbReference type="PROSITE" id="PS50943">
    <property type="entry name" value="HTH_CROC1"/>
    <property type="match status" value="1"/>
</dbReference>
<evidence type="ECO:0000313" key="3">
    <source>
        <dbReference type="Proteomes" id="UP000240542"/>
    </source>
</evidence>
<evidence type="ECO:0000259" key="1">
    <source>
        <dbReference type="PROSITE" id="PS50943"/>
    </source>
</evidence>
<name>A0A2P8D8S5_9ACTN</name>
<keyword evidence="3" id="KW-1185">Reference proteome</keyword>
<gene>
    <name evidence="2" type="ORF">CLV63_11619</name>
</gene>
<dbReference type="InterPro" id="IPR010982">
    <property type="entry name" value="Lambda_DNA-bd_dom_sf"/>
</dbReference>
<dbReference type="InterPro" id="IPR041413">
    <property type="entry name" value="MLTR_LBD"/>
</dbReference>
<accession>A0A2P8D8S5</accession>
<sequence>MTTVQDTARPVGALVRRWRERRRISQLELSSQTGVSTRHLSFVETGRARPSRAMVLRLSESLDVPLRDRNHLLVAAGFAPAYPQEPLDSAAMAPVRAALRQVLDGHSPNPAVVVDRTWNLLDANAAIGVLVAGVSPALLEPPANVLRIALHPDGMAPYIENFGEWRAHLLARLRRQVEHTGDPELAALHTELLDYPCDQDDPAVEVPGPGVIAVPLRLRHEGDELTFVSTVATFGTPLDITLAELVIESFYPADRATAETLARLAAHT</sequence>